<dbReference type="AlphaFoldDB" id="A0A4Y9QVH0"/>
<dbReference type="PRINTS" id="PR00455">
    <property type="entry name" value="HTHTETR"/>
</dbReference>
<evidence type="ECO:0000313" key="7">
    <source>
        <dbReference type="Proteomes" id="UP000298127"/>
    </source>
</evidence>
<comment type="caution">
    <text evidence="6">The sequence shown here is derived from an EMBL/GenBank/DDBJ whole genome shotgun (WGS) entry which is preliminary data.</text>
</comment>
<feature type="domain" description="HTH tetR-type" evidence="5">
    <location>
        <begin position="3"/>
        <end position="63"/>
    </location>
</feature>
<dbReference type="GO" id="GO:0003700">
    <property type="term" value="F:DNA-binding transcription factor activity"/>
    <property type="evidence" value="ECO:0007669"/>
    <property type="project" value="TreeGrafter"/>
</dbReference>
<dbReference type="SUPFAM" id="SSF46689">
    <property type="entry name" value="Homeodomain-like"/>
    <property type="match status" value="1"/>
</dbReference>
<name>A0A4Y9QVH0_9MICO</name>
<dbReference type="PROSITE" id="PS50977">
    <property type="entry name" value="HTH_TETR_2"/>
    <property type="match status" value="1"/>
</dbReference>
<protein>
    <submittedName>
        <fullName evidence="6">TetR/AcrR family transcriptional regulator</fullName>
    </submittedName>
</protein>
<keyword evidence="1" id="KW-0805">Transcription regulation</keyword>
<dbReference type="PANTHER" id="PTHR30055">
    <property type="entry name" value="HTH-TYPE TRANSCRIPTIONAL REGULATOR RUTR"/>
    <property type="match status" value="1"/>
</dbReference>
<evidence type="ECO:0000256" key="2">
    <source>
        <dbReference type="ARBA" id="ARBA00023125"/>
    </source>
</evidence>
<organism evidence="6 7">
    <name type="scientific">Orlajensenia leifsoniae</name>
    <dbReference type="NCBI Taxonomy" id="2561933"/>
    <lineage>
        <taxon>Bacteria</taxon>
        <taxon>Bacillati</taxon>
        <taxon>Actinomycetota</taxon>
        <taxon>Actinomycetes</taxon>
        <taxon>Micrococcales</taxon>
        <taxon>Microbacteriaceae</taxon>
        <taxon>Orlajensenia</taxon>
    </lineage>
</organism>
<dbReference type="EMBL" id="SPQZ01000007">
    <property type="protein sequence ID" value="TFV95116.1"/>
    <property type="molecule type" value="Genomic_DNA"/>
</dbReference>
<keyword evidence="2 4" id="KW-0238">DNA-binding</keyword>
<dbReference type="Pfam" id="PF00440">
    <property type="entry name" value="TetR_N"/>
    <property type="match status" value="1"/>
</dbReference>
<dbReference type="RefSeq" id="WP_135121433.1">
    <property type="nucleotide sequence ID" value="NZ_SPQZ01000007.1"/>
</dbReference>
<sequence>MPPTTRDRILDAFQDLLIDGGERAATLDAVSASAGVSKGGLLYHFASKDALATGLLDRLRDLAALDAEQIRTASSGAVDHLIRNSVDTGSPLDRSMIGAYRLAQGRHEGAKAAIAAVNAGRLEAIEDAVGDPAVAQLIMLVSDGLYYNSAIADVGLDASVAVPTDLDALLAVIDRLTPAPGTPSAQELPG</sequence>
<evidence type="ECO:0000256" key="1">
    <source>
        <dbReference type="ARBA" id="ARBA00023015"/>
    </source>
</evidence>
<proteinExistence type="predicted"/>
<accession>A0A4Y9QVH0</accession>
<feature type="DNA-binding region" description="H-T-H motif" evidence="4">
    <location>
        <begin position="26"/>
        <end position="45"/>
    </location>
</feature>
<keyword evidence="3" id="KW-0804">Transcription</keyword>
<dbReference type="Proteomes" id="UP000298127">
    <property type="component" value="Unassembled WGS sequence"/>
</dbReference>
<dbReference type="PANTHER" id="PTHR30055:SF234">
    <property type="entry name" value="HTH-TYPE TRANSCRIPTIONAL REGULATOR BETI"/>
    <property type="match status" value="1"/>
</dbReference>
<dbReference type="InterPro" id="IPR050109">
    <property type="entry name" value="HTH-type_TetR-like_transc_reg"/>
</dbReference>
<dbReference type="GO" id="GO:0000976">
    <property type="term" value="F:transcription cis-regulatory region binding"/>
    <property type="evidence" value="ECO:0007669"/>
    <property type="project" value="TreeGrafter"/>
</dbReference>
<gene>
    <name evidence="6" type="ORF">E4M00_15735</name>
</gene>
<dbReference type="InterPro" id="IPR009057">
    <property type="entry name" value="Homeodomain-like_sf"/>
</dbReference>
<evidence type="ECO:0000256" key="3">
    <source>
        <dbReference type="ARBA" id="ARBA00023163"/>
    </source>
</evidence>
<dbReference type="Gene3D" id="1.10.357.10">
    <property type="entry name" value="Tetracycline Repressor, domain 2"/>
    <property type="match status" value="1"/>
</dbReference>
<keyword evidence="7" id="KW-1185">Reference proteome</keyword>
<evidence type="ECO:0000313" key="6">
    <source>
        <dbReference type="EMBL" id="TFV95116.1"/>
    </source>
</evidence>
<dbReference type="InterPro" id="IPR001647">
    <property type="entry name" value="HTH_TetR"/>
</dbReference>
<evidence type="ECO:0000259" key="5">
    <source>
        <dbReference type="PROSITE" id="PS50977"/>
    </source>
</evidence>
<reference evidence="6 7" key="1">
    <citation type="journal article" date="2018" name="J. Microbiol.">
        <title>Leifsonia flava sp. nov., a novel actinobacterium isolated from the rhizosphere of Aquilegia viridiflora.</title>
        <authorList>
            <person name="Cai Y."/>
            <person name="Tao W.Z."/>
            <person name="Ma Y.J."/>
            <person name="Cheng J."/>
            <person name="Zhang M.Y."/>
            <person name="Zhang Y.X."/>
        </authorList>
    </citation>
    <scope>NUCLEOTIDE SEQUENCE [LARGE SCALE GENOMIC DNA]</scope>
    <source>
        <strain evidence="6 7">SYP-B2174</strain>
    </source>
</reference>
<evidence type="ECO:0000256" key="4">
    <source>
        <dbReference type="PROSITE-ProRule" id="PRU00335"/>
    </source>
</evidence>